<organism evidence="1 2">
    <name type="scientific">Mycena rosella</name>
    <name type="common">Pink bonnet</name>
    <name type="synonym">Agaricus rosellus</name>
    <dbReference type="NCBI Taxonomy" id="1033263"/>
    <lineage>
        <taxon>Eukaryota</taxon>
        <taxon>Fungi</taxon>
        <taxon>Dikarya</taxon>
        <taxon>Basidiomycota</taxon>
        <taxon>Agaricomycotina</taxon>
        <taxon>Agaricomycetes</taxon>
        <taxon>Agaricomycetidae</taxon>
        <taxon>Agaricales</taxon>
        <taxon>Marasmiineae</taxon>
        <taxon>Mycenaceae</taxon>
        <taxon>Mycena</taxon>
    </lineage>
</organism>
<sequence>MKRIVCAFCFGVCRRGWTLNSSCRSSTVESTSTDPPAMISVKSAGGTRMQAVVTSSAAHVHPLNQGGQEQ</sequence>
<name>A0AAD7D3L1_MYCRO</name>
<dbReference type="EMBL" id="JARKIE010000170">
    <property type="protein sequence ID" value="KAJ7671920.1"/>
    <property type="molecule type" value="Genomic_DNA"/>
</dbReference>
<keyword evidence="2" id="KW-1185">Reference proteome</keyword>
<reference evidence="1" key="1">
    <citation type="submission" date="2023-03" db="EMBL/GenBank/DDBJ databases">
        <title>Massive genome expansion in bonnet fungi (Mycena s.s.) driven by repeated elements and novel gene families across ecological guilds.</title>
        <authorList>
            <consortium name="Lawrence Berkeley National Laboratory"/>
            <person name="Harder C.B."/>
            <person name="Miyauchi S."/>
            <person name="Viragh M."/>
            <person name="Kuo A."/>
            <person name="Thoen E."/>
            <person name="Andreopoulos B."/>
            <person name="Lu D."/>
            <person name="Skrede I."/>
            <person name="Drula E."/>
            <person name="Henrissat B."/>
            <person name="Morin E."/>
            <person name="Kohler A."/>
            <person name="Barry K."/>
            <person name="LaButti K."/>
            <person name="Morin E."/>
            <person name="Salamov A."/>
            <person name="Lipzen A."/>
            <person name="Mereny Z."/>
            <person name="Hegedus B."/>
            <person name="Baldrian P."/>
            <person name="Stursova M."/>
            <person name="Weitz H."/>
            <person name="Taylor A."/>
            <person name="Grigoriev I.V."/>
            <person name="Nagy L.G."/>
            <person name="Martin F."/>
            <person name="Kauserud H."/>
        </authorList>
    </citation>
    <scope>NUCLEOTIDE SEQUENCE</scope>
    <source>
        <strain evidence="1">CBHHK067</strain>
    </source>
</reference>
<evidence type="ECO:0000313" key="2">
    <source>
        <dbReference type="Proteomes" id="UP001221757"/>
    </source>
</evidence>
<proteinExistence type="predicted"/>
<evidence type="ECO:0000313" key="1">
    <source>
        <dbReference type="EMBL" id="KAJ7671920.1"/>
    </source>
</evidence>
<comment type="caution">
    <text evidence="1">The sequence shown here is derived from an EMBL/GenBank/DDBJ whole genome shotgun (WGS) entry which is preliminary data.</text>
</comment>
<dbReference type="Proteomes" id="UP001221757">
    <property type="component" value="Unassembled WGS sequence"/>
</dbReference>
<protein>
    <submittedName>
        <fullName evidence="1">Uncharacterized protein</fullName>
    </submittedName>
</protein>
<dbReference type="AlphaFoldDB" id="A0AAD7D3L1"/>
<accession>A0AAD7D3L1</accession>
<gene>
    <name evidence="1" type="ORF">B0H17DRAFT_1084632</name>
</gene>